<evidence type="ECO:0000256" key="3">
    <source>
        <dbReference type="ARBA" id="ARBA00022741"/>
    </source>
</evidence>
<keyword evidence="1" id="KW-0169">Cobalamin biosynthesis</keyword>
<dbReference type="PANTHER" id="PTHR34848">
    <property type="match status" value="1"/>
</dbReference>
<organism evidence="7">
    <name type="scientific">Streptomyces sp. SID7499</name>
    <dbReference type="NCBI Taxonomy" id="2706086"/>
    <lineage>
        <taxon>Bacteria</taxon>
        <taxon>Bacillati</taxon>
        <taxon>Actinomycetota</taxon>
        <taxon>Actinomycetes</taxon>
        <taxon>Kitasatosporales</taxon>
        <taxon>Streptomycetaceae</taxon>
        <taxon>Streptomyces</taxon>
    </lineage>
</organism>
<evidence type="ECO:0000256" key="4">
    <source>
        <dbReference type="ARBA" id="ARBA00022777"/>
    </source>
</evidence>
<keyword evidence="4 7" id="KW-0418">Kinase</keyword>
<dbReference type="AlphaFoldDB" id="A0A6G3WIC7"/>
<evidence type="ECO:0000256" key="2">
    <source>
        <dbReference type="ARBA" id="ARBA00022679"/>
    </source>
</evidence>
<dbReference type="PANTHER" id="PTHR34848:SF1">
    <property type="entry name" value="BIFUNCTIONAL ADENOSYLCOBALAMIN BIOSYNTHESIS PROTEIN COBU"/>
    <property type="match status" value="1"/>
</dbReference>
<proteinExistence type="predicted"/>
<evidence type="ECO:0000256" key="1">
    <source>
        <dbReference type="ARBA" id="ARBA00022573"/>
    </source>
</evidence>
<dbReference type="GO" id="GO:0043752">
    <property type="term" value="F:adenosylcobinamide kinase activity"/>
    <property type="evidence" value="ECO:0007669"/>
    <property type="project" value="InterPro"/>
</dbReference>
<dbReference type="GO" id="GO:0009236">
    <property type="term" value="P:cobalamin biosynthetic process"/>
    <property type="evidence" value="ECO:0007669"/>
    <property type="project" value="UniProtKB-KW"/>
</dbReference>
<dbReference type="InterPro" id="IPR003203">
    <property type="entry name" value="CobU/CobP"/>
</dbReference>
<keyword evidence="2 7" id="KW-0808">Transferase</keyword>
<protein>
    <submittedName>
        <fullName evidence="7">Adenosylcobinamide kinase/adenosylcobinamide phosphate guanyltransferase</fullName>
    </submittedName>
</protein>
<gene>
    <name evidence="7" type="ORF">G3M58_02220</name>
</gene>
<accession>A0A6G3WIC7</accession>
<keyword evidence="3" id="KW-0547">Nucleotide-binding</keyword>
<reference evidence="7" key="1">
    <citation type="submission" date="2020-01" db="EMBL/GenBank/DDBJ databases">
        <title>Insect and environment-associated Actinomycetes.</title>
        <authorList>
            <person name="Currrie C."/>
            <person name="Chevrette M."/>
            <person name="Carlson C."/>
            <person name="Stubbendieck R."/>
            <person name="Wendt-Pienkowski E."/>
        </authorList>
    </citation>
    <scope>NUCLEOTIDE SEQUENCE</scope>
    <source>
        <strain evidence="7">SID7499</strain>
    </source>
</reference>
<evidence type="ECO:0000313" key="7">
    <source>
        <dbReference type="EMBL" id="NEE05248.1"/>
    </source>
</evidence>
<comment type="caution">
    <text evidence="7">The sequence shown here is derived from an EMBL/GenBank/DDBJ whole genome shotgun (WGS) entry which is preliminary data.</text>
</comment>
<sequence length="78" mass="8040">GHRVRAVAMDAPGTGYEVTGPEGERLLYLPPGAAPSGLPEHLDRSLDMVVLDVIGRPDAVARLRSAGAVGPVTEVIAV</sequence>
<dbReference type="GO" id="GO:0005524">
    <property type="term" value="F:ATP binding"/>
    <property type="evidence" value="ECO:0007669"/>
    <property type="project" value="UniProtKB-KW"/>
</dbReference>
<feature type="non-terminal residue" evidence="7">
    <location>
        <position position="78"/>
    </location>
</feature>
<keyword evidence="6" id="KW-0342">GTP-binding</keyword>
<name>A0A6G3WIC7_9ACTN</name>
<dbReference type="EMBL" id="JAAGMN010000254">
    <property type="protein sequence ID" value="NEE05248.1"/>
    <property type="molecule type" value="Genomic_DNA"/>
</dbReference>
<evidence type="ECO:0000256" key="6">
    <source>
        <dbReference type="ARBA" id="ARBA00023134"/>
    </source>
</evidence>
<dbReference type="GO" id="GO:0005525">
    <property type="term" value="F:GTP binding"/>
    <property type="evidence" value="ECO:0007669"/>
    <property type="project" value="UniProtKB-KW"/>
</dbReference>
<evidence type="ECO:0000256" key="5">
    <source>
        <dbReference type="ARBA" id="ARBA00022840"/>
    </source>
</evidence>
<feature type="non-terminal residue" evidence="7">
    <location>
        <position position="1"/>
    </location>
</feature>
<keyword evidence="5" id="KW-0067">ATP-binding</keyword>